<comment type="caution">
    <text evidence="1">The sequence shown here is derived from an EMBL/GenBank/DDBJ whole genome shotgun (WGS) entry which is preliminary data.</text>
</comment>
<protein>
    <submittedName>
        <fullName evidence="1">Uncharacterized protein</fullName>
    </submittedName>
</protein>
<evidence type="ECO:0000313" key="1">
    <source>
        <dbReference type="EMBL" id="MBC8336927.1"/>
    </source>
</evidence>
<evidence type="ECO:0000313" key="2">
    <source>
        <dbReference type="Proteomes" id="UP000614469"/>
    </source>
</evidence>
<name>A0A8J6TKS7_9CHLR</name>
<gene>
    <name evidence="1" type="ORF">H8E29_16855</name>
</gene>
<accession>A0A8J6TKS7</accession>
<reference evidence="1 2" key="1">
    <citation type="submission" date="2020-08" db="EMBL/GenBank/DDBJ databases">
        <title>Bridging the membrane lipid divide: bacteria of the FCB group superphylum have the potential to synthesize archaeal ether lipids.</title>
        <authorList>
            <person name="Villanueva L."/>
            <person name="Von Meijenfeldt F.A.B."/>
            <person name="Westbye A.B."/>
            <person name="Yadav S."/>
            <person name="Hopmans E.C."/>
            <person name="Dutilh B.E."/>
            <person name="Sinninghe Damste J.S."/>
        </authorList>
    </citation>
    <scope>NUCLEOTIDE SEQUENCE [LARGE SCALE GENOMIC DNA]</scope>
    <source>
        <strain evidence="1">NIOZ-UU36</strain>
    </source>
</reference>
<dbReference type="Proteomes" id="UP000614469">
    <property type="component" value="Unassembled WGS sequence"/>
</dbReference>
<organism evidence="1 2">
    <name type="scientific">Candidatus Desulfolinea nitratireducens</name>
    <dbReference type="NCBI Taxonomy" id="2841698"/>
    <lineage>
        <taxon>Bacteria</taxon>
        <taxon>Bacillati</taxon>
        <taxon>Chloroflexota</taxon>
        <taxon>Anaerolineae</taxon>
        <taxon>Anaerolineales</taxon>
        <taxon>Anaerolineales incertae sedis</taxon>
        <taxon>Candidatus Desulfolinea</taxon>
    </lineage>
</organism>
<sequence length="45" mass="4781">MQKSLFDTALAAVLRAASFRAAAGTPPGAQIQEVYYLTSENPLDP</sequence>
<dbReference type="AlphaFoldDB" id="A0A8J6TKS7"/>
<dbReference type="EMBL" id="JACNJN010000212">
    <property type="protein sequence ID" value="MBC8336927.1"/>
    <property type="molecule type" value="Genomic_DNA"/>
</dbReference>
<proteinExistence type="predicted"/>